<proteinExistence type="predicted"/>
<accession>A0A8T5GF09</accession>
<dbReference type="EMBL" id="JABJNZ010000055">
    <property type="protein sequence ID" value="MBT4870724.1"/>
    <property type="molecule type" value="Genomic_DNA"/>
</dbReference>
<comment type="caution">
    <text evidence="1">The sequence shown here is derived from an EMBL/GenBank/DDBJ whole genome shotgun (WGS) entry which is preliminary data.</text>
</comment>
<dbReference type="InterPro" id="IPR018247">
    <property type="entry name" value="EF_Hand_1_Ca_BS"/>
</dbReference>
<name>A0A8T5GF09_9ARCH</name>
<dbReference type="SUPFAM" id="SSF141086">
    <property type="entry name" value="Agglutinin HPA-like"/>
    <property type="match status" value="1"/>
</dbReference>
<sequence>MWFGKFDKLLLVFFTILVLIIVVSATVLNSGEIPNDIAFHPLQLISIGNGSLTSVDTDEDGVIDMAEMVFCDGTYKEVENCSGLGGGPGDPLVVKSVELKIDEMNTMTMISNTGNLEVEDTLANIATVDSYVGPGEDKWGATCNFANGWVATSCVYSEAGGLAGMLDLDLFIKDNGCKTDNDERTGDSLVQLRCAKISGNVVGGGDSLPTCANGQIIEYNGSNWVCGNDDVGTGGAGESGEQLFLVYINSVEWVSGETSINPDWGDVVLNKNNYFNITTDQFVVPSDGLYFFSGDGSSSLFIDLYVNGAEYSRTHYTNSWILELNENDTVELYMHNPNVAAAATTIGRDESGGWFAGSKIGGSGTTENINIQQGWDYTYEATPIDSLPDFKTVTFDTAFSNVPIVVATELGCSNGVPTSIQDIGFDNCASDNQLSNGIEVDNITTTGFRIVGRHYADEYVGYSWIATDGSTNVGMGGGSPLVVKSVDLKVDEDPGGNEVVAMVSNTGNLDPEDTVDNIATVDQYNGGVPNHTWGARCNVNNGWIATSCAYANAEMTDPSDFDLRTSFNGCTTDDEERTGNASVQLRCAKIEGNVVG</sequence>
<dbReference type="InterPro" id="IPR037221">
    <property type="entry name" value="H-type_lectin_dom_sf"/>
</dbReference>
<reference evidence="1" key="1">
    <citation type="journal article" date="2021" name="ISME J.">
        <title>Mercury methylation by metabolically versatile and cosmopolitan marine bacteria.</title>
        <authorList>
            <person name="Lin H."/>
            <person name="Ascher D.B."/>
            <person name="Myung Y."/>
            <person name="Lamborg C.H."/>
            <person name="Hallam S.J."/>
            <person name="Gionfriddo C.M."/>
            <person name="Holt K.E."/>
            <person name="Moreau J.W."/>
        </authorList>
    </citation>
    <scope>NUCLEOTIDE SEQUENCE</scope>
    <source>
        <strain evidence="1">SI075_bin30</strain>
    </source>
</reference>
<organism evidence="1 2">
    <name type="scientific">Candidatus Iainarchaeum sp</name>
    <dbReference type="NCBI Taxonomy" id="3101447"/>
    <lineage>
        <taxon>Archaea</taxon>
        <taxon>Candidatus Iainarchaeota</taxon>
        <taxon>Candidatus Iainarchaeia</taxon>
        <taxon>Candidatus Iainarchaeales</taxon>
        <taxon>Candidatus Iainarchaeaceae</taxon>
        <taxon>Candidatus Iainarchaeum</taxon>
    </lineage>
</organism>
<gene>
    <name evidence="1" type="ORF">HON47_04070</name>
</gene>
<dbReference type="PROSITE" id="PS00018">
    <property type="entry name" value="EF_HAND_1"/>
    <property type="match status" value="1"/>
</dbReference>
<dbReference type="Proteomes" id="UP000722459">
    <property type="component" value="Unassembled WGS sequence"/>
</dbReference>
<evidence type="ECO:0000313" key="1">
    <source>
        <dbReference type="EMBL" id="MBT4870724.1"/>
    </source>
</evidence>
<feature type="non-terminal residue" evidence="1">
    <location>
        <position position="596"/>
    </location>
</feature>
<dbReference type="AlphaFoldDB" id="A0A8T5GF09"/>
<evidence type="ECO:0000313" key="2">
    <source>
        <dbReference type="Proteomes" id="UP000722459"/>
    </source>
</evidence>
<dbReference type="SUPFAM" id="SSF49842">
    <property type="entry name" value="TNF-like"/>
    <property type="match status" value="1"/>
</dbReference>
<protein>
    <submittedName>
        <fullName evidence="1">Uncharacterized protein</fullName>
    </submittedName>
</protein>
<dbReference type="Gene3D" id="2.60.40.2080">
    <property type="match status" value="1"/>
</dbReference>
<dbReference type="Gene3D" id="2.60.120.40">
    <property type="match status" value="1"/>
</dbReference>
<dbReference type="InterPro" id="IPR008983">
    <property type="entry name" value="Tumour_necrosis_fac-like_dom"/>
</dbReference>